<evidence type="ECO:0000256" key="10">
    <source>
        <dbReference type="PIRSR" id="PIRSR001589-3"/>
    </source>
</evidence>
<accession>A0A518GWE1</accession>
<feature type="site" description="Important for beta-aspartyl-AMP intermediate formation" evidence="10">
    <location>
        <position position="370"/>
    </location>
</feature>
<evidence type="ECO:0000313" key="13">
    <source>
        <dbReference type="Proteomes" id="UP000317835"/>
    </source>
</evidence>
<dbReference type="GO" id="GO:0005829">
    <property type="term" value="C:cytosol"/>
    <property type="evidence" value="ECO:0007669"/>
    <property type="project" value="TreeGrafter"/>
</dbReference>
<evidence type="ECO:0000256" key="2">
    <source>
        <dbReference type="ARBA" id="ARBA00005752"/>
    </source>
</evidence>
<comment type="similarity">
    <text evidence="2">Belongs to the asparagine synthetase family.</text>
</comment>
<evidence type="ECO:0000313" key="12">
    <source>
        <dbReference type="EMBL" id="QDV32905.1"/>
    </source>
</evidence>
<evidence type="ECO:0000256" key="7">
    <source>
        <dbReference type="ARBA" id="ARBA00048741"/>
    </source>
</evidence>
<gene>
    <name evidence="12" type="primary">asnB_3</name>
    <name evidence="12" type="ORF">ElP_07450</name>
</gene>
<dbReference type="PANTHER" id="PTHR43284:SF1">
    <property type="entry name" value="ASPARAGINE SYNTHETASE"/>
    <property type="match status" value="1"/>
</dbReference>
<dbReference type="InterPro" id="IPR033738">
    <property type="entry name" value="AsnB_N"/>
</dbReference>
<feature type="active site" description="For GATase activity" evidence="8">
    <location>
        <position position="2"/>
    </location>
</feature>
<name>A0A518GWE1_9BACT</name>
<feature type="binding site" evidence="9">
    <location>
        <position position="100"/>
    </location>
    <ligand>
        <name>L-glutamine</name>
        <dbReference type="ChEBI" id="CHEBI:58359"/>
    </ligand>
</feature>
<evidence type="ECO:0000256" key="9">
    <source>
        <dbReference type="PIRSR" id="PIRSR001589-2"/>
    </source>
</evidence>
<keyword evidence="13" id="KW-1185">Reference proteome</keyword>
<protein>
    <recommendedName>
        <fullName evidence="3">asparagine synthase (glutamine-hydrolyzing)</fullName>
        <ecNumber evidence="3">6.3.5.4</ecNumber>
    </recommendedName>
</protein>
<comment type="catalytic activity">
    <reaction evidence="7">
        <text>L-aspartate + L-glutamine + ATP + H2O = L-asparagine + L-glutamate + AMP + diphosphate + H(+)</text>
        <dbReference type="Rhea" id="RHEA:12228"/>
        <dbReference type="ChEBI" id="CHEBI:15377"/>
        <dbReference type="ChEBI" id="CHEBI:15378"/>
        <dbReference type="ChEBI" id="CHEBI:29985"/>
        <dbReference type="ChEBI" id="CHEBI:29991"/>
        <dbReference type="ChEBI" id="CHEBI:30616"/>
        <dbReference type="ChEBI" id="CHEBI:33019"/>
        <dbReference type="ChEBI" id="CHEBI:58048"/>
        <dbReference type="ChEBI" id="CHEBI:58359"/>
        <dbReference type="ChEBI" id="CHEBI:456215"/>
        <dbReference type="EC" id="6.3.5.4"/>
    </reaction>
</comment>
<dbReference type="InterPro" id="IPR001962">
    <property type="entry name" value="Asn_synthase"/>
</dbReference>
<keyword evidence="8" id="KW-0028">Amino-acid biosynthesis</keyword>
<keyword evidence="4 9" id="KW-0547">Nucleotide-binding</keyword>
<dbReference type="Pfam" id="PF13537">
    <property type="entry name" value="GATase_7"/>
    <property type="match status" value="1"/>
</dbReference>
<dbReference type="EMBL" id="CP036426">
    <property type="protein sequence ID" value="QDV32905.1"/>
    <property type="molecule type" value="Genomic_DNA"/>
</dbReference>
<dbReference type="InterPro" id="IPR029055">
    <property type="entry name" value="Ntn_hydrolases_N"/>
</dbReference>
<dbReference type="SUPFAM" id="SSF52402">
    <property type="entry name" value="Adenine nucleotide alpha hydrolases-like"/>
    <property type="match status" value="1"/>
</dbReference>
<dbReference type="InterPro" id="IPR006426">
    <property type="entry name" value="Asn_synth_AEB"/>
</dbReference>
<evidence type="ECO:0000259" key="11">
    <source>
        <dbReference type="PROSITE" id="PS51278"/>
    </source>
</evidence>
<evidence type="ECO:0000256" key="5">
    <source>
        <dbReference type="ARBA" id="ARBA00022840"/>
    </source>
</evidence>
<dbReference type="PANTHER" id="PTHR43284">
    <property type="entry name" value="ASPARAGINE SYNTHETASE (GLUTAMINE-HYDROLYZING)"/>
    <property type="match status" value="1"/>
</dbReference>
<dbReference type="Proteomes" id="UP000317835">
    <property type="component" value="Chromosome"/>
</dbReference>
<evidence type="ECO:0000256" key="6">
    <source>
        <dbReference type="ARBA" id="ARBA00022962"/>
    </source>
</evidence>
<dbReference type="CDD" id="cd01991">
    <property type="entry name" value="Asn_synthase_B_C"/>
    <property type="match status" value="1"/>
</dbReference>
<dbReference type="OrthoDB" id="9763290at2"/>
<dbReference type="InterPro" id="IPR017932">
    <property type="entry name" value="GATase_2_dom"/>
</dbReference>
<feature type="binding site" evidence="9">
    <location>
        <position position="294"/>
    </location>
    <ligand>
        <name>ATP</name>
        <dbReference type="ChEBI" id="CHEBI:30616"/>
    </ligand>
</feature>
<sequence>MCGIAGALDLTGRRMFPMDRAVAMTRAIAHRGPDAEGIHREPGVFLGARRLSIVDLAGGFQPMTNEDGSIWVAFNGELYEDDHLRRELIAQGHRLSTRCDTEIWVHLFEDYGEGAFRAARGQFAVSLWDRNARTLHLARDRVGICPLFTAERDGWLLWASEIKALLASGLVDPEPDPRGLDYFFNTFSGSVRRTCFRGVDLLPPGHFLRVDADSGHRREVTYWDLDFPDAGRGRREADPDALIGEFEGILRGAVRRRLRGDVPVVSYISGGLDSAIVLGLAGQERGSPLPSYSVALDRAGPDERSKATEAADGLGSPLTLVEMSKSRIADAFPELILAAEMPVMDTACATLLRLAQSVHSSGYKVALTGEGADEAMAGYPWHRMHAVRDRFKARWGETLPRIGREWFLDRISRDPRGRNPRFPVRGARVAQQELYDMLGQSRCRVYSESMWARLDGYDAYGADMGIAHPRFDRWDALNQSLYLGYKVMLPGLLLAGKGDRVAMNASVETRYPLLDEEVVSFCAELAPEYKLRGRVDKWLLREVARRVLPRPIGEKVASRPKEMFRASLSRTFLGPHRPGWVDQLLSPESLSRTGFFDPEAVAAEAARRKWFPRVTPRQGGMDLSLTMVIATQLWHHSYCGGGLCDLPTWSRPSLSPADLSIPDASASFAHSATAAGV</sequence>
<dbReference type="GO" id="GO:0005524">
    <property type="term" value="F:ATP binding"/>
    <property type="evidence" value="ECO:0007669"/>
    <property type="project" value="UniProtKB-KW"/>
</dbReference>
<dbReference type="NCBIfam" id="TIGR01536">
    <property type="entry name" value="asn_synth_AEB"/>
    <property type="match status" value="1"/>
</dbReference>
<comment type="pathway">
    <text evidence="1">Amino-acid biosynthesis; L-asparagine biosynthesis; L-asparagine from L-aspartate (L-Gln route): step 1/1.</text>
</comment>
<dbReference type="InterPro" id="IPR014729">
    <property type="entry name" value="Rossmann-like_a/b/a_fold"/>
</dbReference>
<dbReference type="Gene3D" id="3.40.50.620">
    <property type="entry name" value="HUPs"/>
    <property type="match status" value="2"/>
</dbReference>
<feature type="domain" description="Glutamine amidotransferase type-2" evidence="11">
    <location>
        <begin position="2"/>
        <end position="213"/>
    </location>
</feature>
<keyword evidence="5 9" id="KW-0067">ATP-binding</keyword>
<dbReference type="GO" id="GO:0006529">
    <property type="term" value="P:asparagine biosynthetic process"/>
    <property type="evidence" value="ECO:0007669"/>
    <property type="project" value="UniProtKB-KW"/>
</dbReference>
<dbReference type="AlphaFoldDB" id="A0A518GWE1"/>
<reference evidence="12 13" key="1">
    <citation type="submission" date="2019-02" db="EMBL/GenBank/DDBJ databases">
        <title>Deep-cultivation of Planctomycetes and their phenomic and genomic characterization uncovers novel biology.</title>
        <authorList>
            <person name="Wiegand S."/>
            <person name="Jogler M."/>
            <person name="Boedeker C."/>
            <person name="Pinto D."/>
            <person name="Vollmers J."/>
            <person name="Rivas-Marin E."/>
            <person name="Kohn T."/>
            <person name="Peeters S.H."/>
            <person name="Heuer A."/>
            <person name="Rast P."/>
            <person name="Oberbeckmann S."/>
            <person name="Bunk B."/>
            <person name="Jeske O."/>
            <person name="Meyerdierks A."/>
            <person name="Storesund J.E."/>
            <person name="Kallscheuer N."/>
            <person name="Luecker S."/>
            <person name="Lage O.M."/>
            <person name="Pohl T."/>
            <person name="Merkel B.J."/>
            <person name="Hornburger P."/>
            <person name="Mueller R.-W."/>
            <person name="Bruemmer F."/>
            <person name="Labrenz M."/>
            <person name="Spormann A.M."/>
            <person name="Op den Camp H."/>
            <person name="Overmann J."/>
            <person name="Amann R."/>
            <person name="Jetten M.S.M."/>
            <person name="Mascher T."/>
            <person name="Medema M.H."/>
            <person name="Devos D.P."/>
            <person name="Kaster A.-K."/>
            <person name="Ovreas L."/>
            <person name="Rohde M."/>
            <person name="Galperin M.Y."/>
            <person name="Jogler C."/>
        </authorList>
    </citation>
    <scope>NUCLEOTIDE SEQUENCE [LARGE SCALE GENOMIC DNA]</scope>
    <source>
        <strain evidence="12 13">ElP</strain>
    </source>
</reference>
<dbReference type="Pfam" id="PF00733">
    <property type="entry name" value="Asn_synthase"/>
    <property type="match status" value="1"/>
</dbReference>
<dbReference type="PROSITE" id="PS51278">
    <property type="entry name" value="GATASE_TYPE_2"/>
    <property type="match status" value="1"/>
</dbReference>
<keyword evidence="12" id="KW-0436">Ligase</keyword>
<organism evidence="12 13">
    <name type="scientific">Tautonia plasticadhaerens</name>
    <dbReference type="NCBI Taxonomy" id="2527974"/>
    <lineage>
        <taxon>Bacteria</taxon>
        <taxon>Pseudomonadati</taxon>
        <taxon>Planctomycetota</taxon>
        <taxon>Planctomycetia</taxon>
        <taxon>Isosphaerales</taxon>
        <taxon>Isosphaeraceae</taxon>
        <taxon>Tautonia</taxon>
    </lineage>
</organism>
<evidence type="ECO:0000256" key="1">
    <source>
        <dbReference type="ARBA" id="ARBA00005187"/>
    </source>
</evidence>
<dbReference type="PIRSF" id="PIRSF001589">
    <property type="entry name" value="Asn_synthetase_glu-h"/>
    <property type="match status" value="1"/>
</dbReference>
<evidence type="ECO:0000256" key="8">
    <source>
        <dbReference type="PIRSR" id="PIRSR001589-1"/>
    </source>
</evidence>
<dbReference type="Gene3D" id="3.60.20.10">
    <property type="entry name" value="Glutamine Phosphoribosylpyrophosphate, subunit 1, domain 1"/>
    <property type="match status" value="1"/>
</dbReference>
<dbReference type="EC" id="6.3.5.4" evidence="3"/>
<evidence type="ECO:0000256" key="3">
    <source>
        <dbReference type="ARBA" id="ARBA00012737"/>
    </source>
</evidence>
<dbReference type="SUPFAM" id="SSF56235">
    <property type="entry name" value="N-terminal nucleophile aminohydrolases (Ntn hydrolases)"/>
    <property type="match status" value="1"/>
</dbReference>
<dbReference type="CDD" id="cd00712">
    <property type="entry name" value="AsnB"/>
    <property type="match status" value="1"/>
</dbReference>
<proteinExistence type="inferred from homology"/>
<keyword evidence="6 8" id="KW-0315">Glutamine amidotransferase</keyword>
<evidence type="ECO:0000256" key="4">
    <source>
        <dbReference type="ARBA" id="ARBA00022741"/>
    </source>
</evidence>
<dbReference type="GO" id="GO:0004066">
    <property type="term" value="F:asparagine synthase (glutamine-hydrolyzing) activity"/>
    <property type="evidence" value="ECO:0007669"/>
    <property type="project" value="UniProtKB-EC"/>
</dbReference>
<dbReference type="KEGG" id="tpla:ElP_07450"/>
<keyword evidence="8" id="KW-0061">Asparagine biosynthesis</keyword>
<dbReference type="InterPro" id="IPR051786">
    <property type="entry name" value="ASN_synthetase/amidase"/>
</dbReference>